<keyword evidence="4" id="KW-0547">Nucleotide-binding</keyword>
<organism evidence="11 12">
    <name type="scientific">Planctomyces bekefii</name>
    <dbReference type="NCBI Taxonomy" id="1653850"/>
    <lineage>
        <taxon>Bacteria</taxon>
        <taxon>Pseudomonadati</taxon>
        <taxon>Planctomycetota</taxon>
        <taxon>Planctomycetia</taxon>
        <taxon>Planctomycetales</taxon>
        <taxon>Planctomycetaceae</taxon>
        <taxon>Planctomyces</taxon>
    </lineage>
</organism>
<name>A0A5C6MDM2_9PLAN</name>
<dbReference type="EMBL" id="SRHE01000002">
    <property type="protein sequence ID" value="TWW12798.1"/>
    <property type="molecule type" value="Genomic_DNA"/>
</dbReference>
<dbReference type="GO" id="GO:0005524">
    <property type="term" value="F:ATP binding"/>
    <property type="evidence" value="ECO:0007669"/>
    <property type="project" value="UniProtKB-KW"/>
</dbReference>
<evidence type="ECO:0000256" key="5">
    <source>
        <dbReference type="ARBA" id="ARBA00022840"/>
    </source>
</evidence>
<evidence type="ECO:0000256" key="1">
    <source>
        <dbReference type="ARBA" id="ARBA00004651"/>
    </source>
</evidence>
<keyword evidence="6 9" id="KW-1133">Transmembrane helix</keyword>
<reference evidence="11 12" key="1">
    <citation type="submission" date="2019-08" db="EMBL/GenBank/DDBJ databases">
        <title>100 year-old enigma solved: identification of Planctomyces bekefii, the type genus and species of the phylum Planctomycetes.</title>
        <authorList>
            <person name="Svetlana D.N."/>
            <person name="Overmann J."/>
        </authorList>
    </citation>
    <scope>NUCLEOTIDE SEQUENCE [LARGE SCALE GENOMIC DNA]</scope>
    <source>
        <strain evidence="11">Phe10_nw2017</strain>
    </source>
</reference>
<dbReference type="InterPro" id="IPR045671">
    <property type="entry name" value="NtrY-like_N"/>
</dbReference>
<protein>
    <recommendedName>
        <fullName evidence="10">Nitrogen regulation protein NtrY-like N-terminal domain-containing protein</fullName>
    </recommendedName>
</protein>
<keyword evidence="8 9" id="KW-0472">Membrane</keyword>
<evidence type="ECO:0000256" key="9">
    <source>
        <dbReference type="SAM" id="Phobius"/>
    </source>
</evidence>
<evidence type="ECO:0000256" key="8">
    <source>
        <dbReference type="ARBA" id="ARBA00023136"/>
    </source>
</evidence>
<feature type="transmembrane region" description="Helical" evidence="9">
    <location>
        <begin position="50"/>
        <end position="72"/>
    </location>
</feature>
<dbReference type="AlphaFoldDB" id="A0A5C6MDM2"/>
<comment type="subcellular location">
    <subcellularLocation>
        <location evidence="1">Cell membrane</location>
        <topology evidence="1">Multi-pass membrane protein</topology>
    </subcellularLocation>
</comment>
<reference evidence="11 12" key="2">
    <citation type="submission" date="2019-08" db="EMBL/GenBank/DDBJ databases">
        <authorList>
            <person name="Henke P."/>
        </authorList>
    </citation>
    <scope>NUCLEOTIDE SEQUENCE [LARGE SCALE GENOMIC DNA]</scope>
    <source>
        <strain evidence="11">Phe10_nw2017</strain>
    </source>
</reference>
<evidence type="ECO:0000256" key="7">
    <source>
        <dbReference type="ARBA" id="ARBA00023012"/>
    </source>
</evidence>
<feature type="transmembrane region" description="Helical" evidence="9">
    <location>
        <begin position="12"/>
        <end position="30"/>
    </location>
</feature>
<gene>
    <name evidence="11" type="ORF">E3A20_00330</name>
</gene>
<keyword evidence="12" id="KW-1185">Reference proteome</keyword>
<evidence type="ECO:0000256" key="4">
    <source>
        <dbReference type="ARBA" id="ARBA00022741"/>
    </source>
</evidence>
<proteinExistence type="predicted"/>
<accession>A0A5C6MDM2</accession>
<evidence type="ECO:0000256" key="2">
    <source>
        <dbReference type="ARBA" id="ARBA00022475"/>
    </source>
</evidence>
<dbReference type="Pfam" id="PF19312">
    <property type="entry name" value="NtrY_N"/>
    <property type="match status" value="1"/>
</dbReference>
<feature type="transmembrane region" description="Helical" evidence="9">
    <location>
        <begin position="308"/>
        <end position="329"/>
    </location>
</feature>
<keyword evidence="3 9" id="KW-0812">Transmembrane</keyword>
<keyword evidence="7" id="KW-0902">Two-component regulatory system</keyword>
<evidence type="ECO:0000256" key="3">
    <source>
        <dbReference type="ARBA" id="ARBA00022692"/>
    </source>
</evidence>
<evidence type="ECO:0000313" key="12">
    <source>
        <dbReference type="Proteomes" id="UP000321083"/>
    </source>
</evidence>
<feature type="non-terminal residue" evidence="11">
    <location>
        <position position="334"/>
    </location>
</feature>
<evidence type="ECO:0000259" key="10">
    <source>
        <dbReference type="Pfam" id="PF19312"/>
    </source>
</evidence>
<keyword evidence="5" id="KW-0067">ATP-binding</keyword>
<feature type="domain" description="Nitrogen regulation protein NtrY-like N-terminal" evidence="10">
    <location>
        <begin position="54"/>
        <end position="155"/>
    </location>
</feature>
<dbReference type="Proteomes" id="UP000321083">
    <property type="component" value="Unassembled WGS sequence"/>
</dbReference>
<comment type="caution">
    <text evidence="11">The sequence shown here is derived from an EMBL/GenBank/DDBJ whole genome shotgun (WGS) entry which is preliminary data.</text>
</comment>
<dbReference type="GO" id="GO:0005886">
    <property type="term" value="C:plasma membrane"/>
    <property type="evidence" value="ECO:0007669"/>
    <property type="project" value="UniProtKB-SubCell"/>
</dbReference>
<evidence type="ECO:0000256" key="6">
    <source>
        <dbReference type="ARBA" id="ARBA00022989"/>
    </source>
</evidence>
<keyword evidence="2" id="KW-1003">Cell membrane</keyword>
<evidence type="ECO:0000313" key="11">
    <source>
        <dbReference type="EMBL" id="TWW12798.1"/>
    </source>
</evidence>
<dbReference type="GO" id="GO:0000160">
    <property type="term" value="P:phosphorelay signal transduction system"/>
    <property type="evidence" value="ECO:0007669"/>
    <property type="project" value="UniProtKB-KW"/>
</dbReference>
<sequence length="334" mass="37873">MPRSAAEQKRILEFAAILVTTLLLVGLSRLETRLFSLSETLAKNQDFFVTVVNFGLINFNVILILVLAFLLFRNVAKLVVDRRRGVFGSKLRSKLVASLMFFALAPTLLFFYVSARFFINSFDEWFSDKVRTTMHETREAGARVYRQDQRRLESLARIALQRIRTVTPEDRFLTNQQLILPSQLEGFDAQYALDNVKVFDRSARLIWVSSADAKHKKGGDVFDPFVLEALDRFLQEPGLWSMSTVVGEDQQDVVKGIAPIVSPSSKELLGAVMTETRFETQILKSIESIQQSFSNLRPGAQLIKISHLILLILMTLLIGFSAVWLGFYVTRGIT</sequence>
<feature type="transmembrane region" description="Helical" evidence="9">
    <location>
        <begin position="93"/>
        <end position="113"/>
    </location>
</feature>